<accession>A0A370KYA7</accession>
<dbReference type="Pfam" id="PF19300">
    <property type="entry name" value="BPD_transp_1_N"/>
    <property type="match status" value="1"/>
</dbReference>
<dbReference type="InterPro" id="IPR035906">
    <property type="entry name" value="MetI-like_sf"/>
</dbReference>
<dbReference type="Gene3D" id="1.10.3720.10">
    <property type="entry name" value="MetI-like"/>
    <property type="match status" value="1"/>
</dbReference>
<evidence type="ECO:0000256" key="7">
    <source>
        <dbReference type="RuleBase" id="RU363032"/>
    </source>
</evidence>
<evidence type="ECO:0000256" key="5">
    <source>
        <dbReference type="ARBA" id="ARBA00022989"/>
    </source>
</evidence>
<dbReference type="AlphaFoldDB" id="A0A370KYA7"/>
<feature type="transmembrane region" description="Helical" evidence="7">
    <location>
        <begin position="134"/>
        <end position="165"/>
    </location>
</feature>
<evidence type="ECO:0000313" key="10">
    <source>
        <dbReference type="Proteomes" id="UP000255207"/>
    </source>
</evidence>
<feature type="domain" description="ABC transmembrane type-1" evidence="8">
    <location>
        <begin position="95"/>
        <end position="303"/>
    </location>
</feature>
<evidence type="ECO:0000256" key="6">
    <source>
        <dbReference type="ARBA" id="ARBA00023136"/>
    </source>
</evidence>
<sequence length="313" mass="33667">MLRLIVTRILLMLLAVFTVLTALFFGIRLGAGDPTVAIQGSYATAESLAKLSQALGLDKPLWQQYLIYLAGLLRGDLGVSIQNGRPVLQQILQVVPYTLDLTFWGVLIGVVIGVPLGFLSAIRRNSLLDHAIRVVTLSGISVPPFIMGYVLIIVFVIGLGLFPVAGGGDRDDLVSRFSYLTLPALSLGLIMTSYVTRVTRTAVLEVLTKDFIRTGRAKGLSEGAILYRHVLRLTLVTLVTLVGLYATITVGSSVVIEVVFSRPGVGQLIVGAISQSDYTVVQGAVIFYAAFVSLVNLAVDLAYAVIDPRISYE</sequence>
<feature type="transmembrane region" description="Helical" evidence="7">
    <location>
        <begin position="9"/>
        <end position="27"/>
    </location>
</feature>
<feature type="transmembrane region" description="Helical" evidence="7">
    <location>
        <begin position="280"/>
        <end position="306"/>
    </location>
</feature>
<keyword evidence="6 7" id="KW-0472">Membrane</keyword>
<keyword evidence="5 7" id="KW-1133">Transmembrane helix</keyword>
<keyword evidence="10" id="KW-1185">Reference proteome</keyword>
<comment type="caution">
    <text evidence="9">The sequence shown here is derived from an EMBL/GenBank/DDBJ whole genome shotgun (WGS) entry which is preliminary data.</text>
</comment>
<keyword evidence="3" id="KW-1003">Cell membrane</keyword>
<dbReference type="SUPFAM" id="SSF161098">
    <property type="entry name" value="MetI-like"/>
    <property type="match status" value="1"/>
</dbReference>
<dbReference type="OrthoDB" id="9805855at2"/>
<keyword evidence="2 7" id="KW-0813">Transport</keyword>
<dbReference type="Proteomes" id="UP000255207">
    <property type="component" value="Unassembled WGS sequence"/>
</dbReference>
<dbReference type="InterPro" id="IPR000515">
    <property type="entry name" value="MetI-like"/>
</dbReference>
<protein>
    <submittedName>
        <fullName evidence="9">ABC transporter permease</fullName>
    </submittedName>
</protein>
<dbReference type="Pfam" id="PF00528">
    <property type="entry name" value="BPD_transp_1"/>
    <property type="match status" value="1"/>
</dbReference>
<dbReference type="RefSeq" id="WP_114832482.1">
    <property type="nucleotide sequence ID" value="NZ_QQTO01000030.1"/>
</dbReference>
<evidence type="ECO:0000259" key="8">
    <source>
        <dbReference type="PROSITE" id="PS50928"/>
    </source>
</evidence>
<dbReference type="PROSITE" id="PS50928">
    <property type="entry name" value="ABC_TM1"/>
    <property type="match status" value="1"/>
</dbReference>
<feature type="transmembrane region" description="Helical" evidence="7">
    <location>
        <begin position="177"/>
        <end position="195"/>
    </location>
</feature>
<dbReference type="CDD" id="cd06261">
    <property type="entry name" value="TM_PBP2"/>
    <property type="match status" value="1"/>
</dbReference>
<proteinExistence type="inferred from homology"/>
<dbReference type="PANTHER" id="PTHR43163">
    <property type="entry name" value="DIPEPTIDE TRANSPORT SYSTEM PERMEASE PROTEIN DPPB-RELATED"/>
    <property type="match status" value="1"/>
</dbReference>
<dbReference type="PANTHER" id="PTHR43163:SF6">
    <property type="entry name" value="DIPEPTIDE TRANSPORT SYSTEM PERMEASE PROTEIN DPPB-RELATED"/>
    <property type="match status" value="1"/>
</dbReference>
<organism evidence="9 10">
    <name type="scientific">Bosea caraganae</name>
    <dbReference type="NCBI Taxonomy" id="2763117"/>
    <lineage>
        <taxon>Bacteria</taxon>
        <taxon>Pseudomonadati</taxon>
        <taxon>Pseudomonadota</taxon>
        <taxon>Alphaproteobacteria</taxon>
        <taxon>Hyphomicrobiales</taxon>
        <taxon>Boseaceae</taxon>
        <taxon>Bosea</taxon>
    </lineage>
</organism>
<evidence type="ECO:0000256" key="2">
    <source>
        <dbReference type="ARBA" id="ARBA00022448"/>
    </source>
</evidence>
<evidence type="ECO:0000256" key="1">
    <source>
        <dbReference type="ARBA" id="ARBA00004651"/>
    </source>
</evidence>
<evidence type="ECO:0000256" key="3">
    <source>
        <dbReference type="ARBA" id="ARBA00022475"/>
    </source>
</evidence>
<dbReference type="GO" id="GO:0005886">
    <property type="term" value="C:plasma membrane"/>
    <property type="evidence" value="ECO:0007669"/>
    <property type="project" value="UniProtKB-SubCell"/>
</dbReference>
<comment type="subcellular location">
    <subcellularLocation>
        <location evidence="1 7">Cell membrane</location>
        <topology evidence="1 7">Multi-pass membrane protein</topology>
    </subcellularLocation>
</comment>
<dbReference type="EMBL" id="QQTP01000025">
    <property type="protein sequence ID" value="RDJ19936.1"/>
    <property type="molecule type" value="Genomic_DNA"/>
</dbReference>
<name>A0A370KYA7_9HYPH</name>
<dbReference type="InterPro" id="IPR045621">
    <property type="entry name" value="BPD_transp_1_N"/>
</dbReference>
<feature type="transmembrane region" description="Helical" evidence="7">
    <location>
        <begin position="235"/>
        <end position="260"/>
    </location>
</feature>
<keyword evidence="4 7" id="KW-0812">Transmembrane</keyword>
<evidence type="ECO:0000313" key="9">
    <source>
        <dbReference type="EMBL" id="RDJ19936.1"/>
    </source>
</evidence>
<dbReference type="GO" id="GO:0055085">
    <property type="term" value="P:transmembrane transport"/>
    <property type="evidence" value="ECO:0007669"/>
    <property type="project" value="InterPro"/>
</dbReference>
<reference evidence="10" key="1">
    <citation type="submission" date="2018-07" db="EMBL/GenBank/DDBJ databases">
        <authorList>
            <person name="Safronova V.I."/>
            <person name="Chirak E.R."/>
            <person name="Sazanova A.L."/>
        </authorList>
    </citation>
    <scope>NUCLEOTIDE SEQUENCE [LARGE SCALE GENOMIC DNA]</scope>
    <source>
        <strain evidence="10">RCAM04685</strain>
    </source>
</reference>
<feature type="transmembrane region" description="Helical" evidence="7">
    <location>
        <begin position="101"/>
        <end position="122"/>
    </location>
</feature>
<gene>
    <name evidence="9" type="ORF">DWE98_27320</name>
</gene>
<comment type="similarity">
    <text evidence="7">Belongs to the binding-protein-dependent transport system permease family.</text>
</comment>
<evidence type="ECO:0000256" key="4">
    <source>
        <dbReference type="ARBA" id="ARBA00022692"/>
    </source>
</evidence>